<feature type="domain" description="SCP" evidence="2">
    <location>
        <begin position="130"/>
        <end position="259"/>
    </location>
</feature>
<keyword evidence="4" id="KW-1185">Reference proteome</keyword>
<reference evidence="3 4" key="1">
    <citation type="journal article" date="2018" name="IMA Fungus">
        <title>IMA Genome-F 10: Nine draft genome sequences of Claviceps purpurea s.lat., including C. arundinis, C. humidiphila, and C. cf. spartinae, pseudomolecules for the pitch canker pathogen Fusarium circinatum, draft genome of Davidsoniella eucalypti, Grosmannia galeiformis, Quambalaria eucalypti, and Teratosphaeria destructans.</title>
        <authorList>
            <person name="Wingfield B.D."/>
            <person name="Liu M."/>
            <person name="Nguyen H.D."/>
            <person name="Lane F.A."/>
            <person name="Morgan S.W."/>
            <person name="De Vos L."/>
            <person name="Wilken P.M."/>
            <person name="Duong T.A."/>
            <person name="Aylward J."/>
            <person name="Coetzee M.P."/>
            <person name="Dadej K."/>
            <person name="De Beer Z.W."/>
            <person name="Findlay W."/>
            <person name="Havenga M."/>
            <person name="Kolarik M."/>
            <person name="Menzies J.G."/>
            <person name="Naidoo K."/>
            <person name="Pochopski O."/>
            <person name="Shoukouhi P."/>
            <person name="Santana Q.C."/>
            <person name="Seifert K.A."/>
            <person name="Soal N."/>
            <person name="Steenkamp E.T."/>
            <person name="Tatham C.T."/>
            <person name="van der Nest M.A."/>
            <person name="Wingfield M.J."/>
        </authorList>
    </citation>
    <scope>NUCLEOTIDE SEQUENCE [LARGE SCALE GENOMIC DNA]</scope>
    <source>
        <strain evidence="3">CMW44962</strain>
    </source>
</reference>
<dbReference type="InterPro" id="IPR035940">
    <property type="entry name" value="CAP_sf"/>
</dbReference>
<dbReference type="Proteomes" id="UP001138500">
    <property type="component" value="Unassembled WGS sequence"/>
</dbReference>
<dbReference type="SUPFAM" id="SSF55797">
    <property type="entry name" value="PR-1-like"/>
    <property type="match status" value="1"/>
</dbReference>
<sequence>MHYFISRPGCDAVATLTFFRILLLQWLAQLACAKHSITIRTTLTTTVTVITSTTTITLSGTAVASTSETGTSSVRAPTAAGSATTTAGSATITAGLPTTTAGPAVTMTASTRSQATSMATSTSTSGSSQAFESAVLNSTNYYRAQHQAEALTWDSELASYAANYSSGCIWRHSGGPYGENLAEGYPTVATAIDAWADEEEHYNYERAKFSEKTGHFTQLVWQNTTSVGCGFVKCDNSGPNGAKGMYLVCEYEPRGNVAGQYQTEVRKPGESSDGVPGLGAAPGLDLGRARMLGALAAACVIVASL</sequence>
<gene>
    <name evidence="3" type="ORF">Tdes44962_MAKER01463</name>
</gene>
<dbReference type="GO" id="GO:0005576">
    <property type="term" value="C:extracellular region"/>
    <property type="evidence" value="ECO:0007669"/>
    <property type="project" value="InterPro"/>
</dbReference>
<dbReference type="InterPro" id="IPR018244">
    <property type="entry name" value="Allrgn_V5/Tpx1_CS"/>
</dbReference>
<feature type="signal peptide" evidence="1">
    <location>
        <begin position="1"/>
        <end position="33"/>
    </location>
</feature>
<accession>A0A9W7W6E9</accession>
<feature type="chain" id="PRO_5040980416" evidence="1">
    <location>
        <begin position="34"/>
        <end position="305"/>
    </location>
</feature>
<dbReference type="AlphaFoldDB" id="A0A9W7W6E9"/>
<evidence type="ECO:0000313" key="4">
    <source>
        <dbReference type="Proteomes" id="UP001138500"/>
    </source>
</evidence>
<dbReference type="SMART" id="SM00198">
    <property type="entry name" value="SCP"/>
    <property type="match status" value="1"/>
</dbReference>
<dbReference type="PROSITE" id="PS01009">
    <property type="entry name" value="CRISP_1"/>
    <property type="match status" value="1"/>
</dbReference>
<name>A0A9W7W6E9_9PEZI</name>
<evidence type="ECO:0000313" key="3">
    <source>
        <dbReference type="EMBL" id="KAH9844430.1"/>
    </source>
</evidence>
<dbReference type="PANTHER" id="PTHR10334">
    <property type="entry name" value="CYSTEINE-RICH SECRETORY PROTEIN-RELATED"/>
    <property type="match status" value="1"/>
</dbReference>
<dbReference type="InterPro" id="IPR001283">
    <property type="entry name" value="CRISP-related"/>
</dbReference>
<dbReference type="EMBL" id="RIBY02000335">
    <property type="protein sequence ID" value="KAH9844430.1"/>
    <property type="molecule type" value="Genomic_DNA"/>
</dbReference>
<proteinExistence type="predicted"/>
<dbReference type="OrthoDB" id="337038at2759"/>
<reference evidence="3 4" key="2">
    <citation type="journal article" date="2021" name="Curr. Genet.">
        <title>Genetic response to nitrogen starvation in the aggressive Eucalyptus foliar pathogen Teratosphaeria destructans.</title>
        <authorList>
            <person name="Havenga M."/>
            <person name="Wingfield B.D."/>
            <person name="Wingfield M.J."/>
            <person name="Dreyer L.L."/>
            <person name="Roets F."/>
            <person name="Aylward J."/>
        </authorList>
    </citation>
    <scope>NUCLEOTIDE SEQUENCE [LARGE SCALE GENOMIC DNA]</scope>
    <source>
        <strain evidence="3">CMW44962</strain>
    </source>
</reference>
<evidence type="ECO:0000256" key="1">
    <source>
        <dbReference type="SAM" id="SignalP"/>
    </source>
</evidence>
<dbReference type="Pfam" id="PF00188">
    <property type="entry name" value="CAP"/>
    <property type="match status" value="1"/>
</dbReference>
<keyword evidence="1" id="KW-0732">Signal</keyword>
<protein>
    <submittedName>
        <fullName evidence="3">SCP / Tpx-1 / Ag5 / PR-1 / Sc7 family of extracellular domains</fullName>
    </submittedName>
</protein>
<dbReference type="Gene3D" id="3.40.33.10">
    <property type="entry name" value="CAP"/>
    <property type="match status" value="1"/>
</dbReference>
<organism evidence="3 4">
    <name type="scientific">Teratosphaeria destructans</name>
    <dbReference type="NCBI Taxonomy" id="418781"/>
    <lineage>
        <taxon>Eukaryota</taxon>
        <taxon>Fungi</taxon>
        <taxon>Dikarya</taxon>
        <taxon>Ascomycota</taxon>
        <taxon>Pezizomycotina</taxon>
        <taxon>Dothideomycetes</taxon>
        <taxon>Dothideomycetidae</taxon>
        <taxon>Mycosphaerellales</taxon>
        <taxon>Teratosphaeriaceae</taxon>
        <taxon>Teratosphaeria</taxon>
    </lineage>
</organism>
<comment type="caution">
    <text evidence="3">The sequence shown here is derived from an EMBL/GenBank/DDBJ whole genome shotgun (WGS) entry which is preliminary data.</text>
</comment>
<evidence type="ECO:0000259" key="2">
    <source>
        <dbReference type="SMART" id="SM00198"/>
    </source>
</evidence>
<dbReference type="PRINTS" id="PR00837">
    <property type="entry name" value="V5TPXLIKE"/>
</dbReference>
<dbReference type="InterPro" id="IPR014044">
    <property type="entry name" value="CAP_dom"/>
</dbReference>